<dbReference type="Pfam" id="PF11361">
    <property type="entry name" value="DUF3159"/>
    <property type="match status" value="1"/>
</dbReference>
<dbReference type="AlphaFoldDB" id="J0X0E3"/>
<dbReference type="Proteomes" id="UP000006415">
    <property type="component" value="Unassembled WGS sequence"/>
</dbReference>
<keyword evidence="2" id="KW-1133">Transmembrane helix</keyword>
<feature type="transmembrane region" description="Helical" evidence="2">
    <location>
        <begin position="164"/>
        <end position="188"/>
    </location>
</feature>
<dbReference type="PIRSF" id="PIRSF010219">
    <property type="entry name" value="UCP010219"/>
    <property type="match status" value="1"/>
</dbReference>
<accession>J0X0E3</accession>
<dbReference type="eggNOG" id="ENOG5031MNQ">
    <property type="taxonomic scope" value="Bacteria"/>
</dbReference>
<reference evidence="3 4" key="1">
    <citation type="submission" date="2012-01" db="EMBL/GenBank/DDBJ databases">
        <title>The Genome Sequence of Scardovia wiggsiae F0424.</title>
        <authorList>
            <consortium name="The Broad Institute Genome Sequencing Platform"/>
            <person name="Earl A."/>
            <person name="Ward D."/>
            <person name="Feldgarden M."/>
            <person name="Gevers D."/>
            <person name="Izard J."/>
            <person name="Ganesan A."/>
            <person name="Baranova O.V."/>
            <person name="Blanton J.M."/>
            <person name="Tanner A.C."/>
            <person name="Mathney J."/>
            <person name="Dewhirst F.E."/>
            <person name="Young S.K."/>
            <person name="Zeng Q."/>
            <person name="Gargeya S."/>
            <person name="Fitzgerald M."/>
            <person name="Haas B."/>
            <person name="Abouelleil A."/>
            <person name="Alvarado L."/>
            <person name="Arachchi H.M."/>
            <person name="Berlin A."/>
            <person name="Chapman S.B."/>
            <person name="Gearin G."/>
            <person name="Goldberg J."/>
            <person name="Griggs A."/>
            <person name="Gujja S."/>
            <person name="Hansen M."/>
            <person name="Heiman D."/>
            <person name="Howarth C."/>
            <person name="Larimer J."/>
            <person name="Lui A."/>
            <person name="MacDonald P.J.P."/>
            <person name="McCowen C."/>
            <person name="Montmayeur A."/>
            <person name="Murphy C."/>
            <person name="Neiman D."/>
            <person name="Pearson M."/>
            <person name="Priest M."/>
            <person name="Roberts A."/>
            <person name="Saif S."/>
            <person name="Shea T."/>
            <person name="Sisk P."/>
            <person name="Stolte C."/>
            <person name="Sykes S."/>
            <person name="Wortman J."/>
            <person name="Nusbaum C."/>
            <person name="Birren B."/>
        </authorList>
    </citation>
    <scope>NUCLEOTIDE SEQUENCE [LARGE SCALE GENOMIC DNA]</scope>
    <source>
        <strain evidence="3 4">F0424</strain>
    </source>
</reference>
<sequence length="251" mass="27606">MDNGTSRRGRYPRKGISSLASDDFSVIAAIGGIRGMVESVLPGLVFLALFVTTHSLLWTVLVSVAIAVAELAARLLQRQPITGALSGIGAVAICLVWAWLSRDARNYYLPGFIINAVLVVILGVSLAARIPGIGCVVEFARDASVDRPSQWLHRWNDDPGLHRAYTYITWIWVAVLISRLAVQVPLYYTNQIGLLGTARLLMGLPLYALVIWVSWLIAADHIHRNKLARQQEASDRQEDPSDLSPEMPAEK</sequence>
<evidence type="ECO:0000313" key="3">
    <source>
        <dbReference type="EMBL" id="EJD65334.1"/>
    </source>
</evidence>
<keyword evidence="2" id="KW-0472">Membrane</keyword>
<evidence type="ECO:0000256" key="1">
    <source>
        <dbReference type="SAM" id="MobiDB-lite"/>
    </source>
</evidence>
<gene>
    <name evidence="3" type="ORF">HMPREF9156_00098</name>
</gene>
<feature type="transmembrane region" description="Helical" evidence="2">
    <location>
        <begin position="107"/>
        <end position="128"/>
    </location>
</feature>
<dbReference type="OrthoDB" id="5244221at2"/>
<feature type="transmembrane region" description="Helical" evidence="2">
    <location>
        <begin position="81"/>
        <end position="101"/>
    </location>
</feature>
<dbReference type="EMBL" id="AGZS01000001">
    <property type="protein sequence ID" value="EJD65334.1"/>
    <property type="molecule type" value="Genomic_DNA"/>
</dbReference>
<dbReference type="STRING" id="857290.HMPREF9156_00098"/>
<dbReference type="InterPro" id="IPR016566">
    <property type="entry name" value="UCP010219"/>
</dbReference>
<dbReference type="RefSeq" id="WP_007147166.1">
    <property type="nucleotide sequence ID" value="NZ_AKCI01000001.1"/>
</dbReference>
<comment type="caution">
    <text evidence="3">The sequence shown here is derived from an EMBL/GenBank/DDBJ whole genome shotgun (WGS) entry which is preliminary data.</text>
</comment>
<protein>
    <recommendedName>
        <fullName evidence="5">DUF3159 domain-containing protein</fullName>
    </recommendedName>
</protein>
<feature type="transmembrane region" description="Helical" evidence="2">
    <location>
        <begin position="44"/>
        <end position="69"/>
    </location>
</feature>
<evidence type="ECO:0000313" key="4">
    <source>
        <dbReference type="Proteomes" id="UP000006415"/>
    </source>
</evidence>
<evidence type="ECO:0008006" key="5">
    <source>
        <dbReference type="Google" id="ProtNLM"/>
    </source>
</evidence>
<feature type="region of interest" description="Disordered" evidence="1">
    <location>
        <begin position="230"/>
        <end position="251"/>
    </location>
</feature>
<keyword evidence="2" id="KW-0812">Transmembrane</keyword>
<keyword evidence="4" id="KW-1185">Reference proteome</keyword>
<dbReference type="HOGENOM" id="CLU_075797_0_0_11"/>
<evidence type="ECO:0000256" key="2">
    <source>
        <dbReference type="SAM" id="Phobius"/>
    </source>
</evidence>
<organism evidence="3 4">
    <name type="scientific">Scardovia wiggsiae F0424</name>
    <dbReference type="NCBI Taxonomy" id="857290"/>
    <lineage>
        <taxon>Bacteria</taxon>
        <taxon>Bacillati</taxon>
        <taxon>Actinomycetota</taxon>
        <taxon>Actinomycetes</taxon>
        <taxon>Bifidobacteriales</taxon>
        <taxon>Bifidobacteriaceae</taxon>
        <taxon>Scardovia</taxon>
    </lineage>
</organism>
<proteinExistence type="predicted"/>
<name>J0X0E3_9BIFI</name>
<feature type="transmembrane region" description="Helical" evidence="2">
    <location>
        <begin position="200"/>
        <end position="219"/>
    </location>
</feature>